<evidence type="ECO:0000313" key="2">
    <source>
        <dbReference type="Proteomes" id="UP001138793"/>
    </source>
</evidence>
<dbReference type="EMBL" id="JAGGMB010000024">
    <property type="protein sequence ID" value="MBP2079962.1"/>
    <property type="molecule type" value="Genomic_DNA"/>
</dbReference>
<dbReference type="AlphaFoldDB" id="A0A9X1CLP2"/>
<reference evidence="1" key="1">
    <citation type="submission" date="2021-03" db="EMBL/GenBank/DDBJ databases">
        <title>Genomic Encyclopedia of Type Strains, Phase IV (KMG-IV): sequencing the most valuable type-strain genomes for metagenomic binning, comparative biology and taxonomic classification.</title>
        <authorList>
            <person name="Goeker M."/>
        </authorList>
    </citation>
    <scope>NUCLEOTIDE SEQUENCE</scope>
    <source>
        <strain evidence="1">DSM 107338</strain>
    </source>
</reference>
<gene>
    <name evidence="1" type="ORF">J2Z64_004271</name>
</gene>
<comment type="caution">
    <text evidence="1">The sequence shown here is derived from an EMBL/GenBank/DDBJ whole genome shotgun (WGS) entry which is preliminary data.</text>
</comment>
<evidence type="ECO:0008006" key="3">
    <source>
        <dbReference type="Google" id="ProtNLM"/>
    </source>
</evidence>
<dbReference type="Proteomes" id="UP001138793">
    <property type="component" value="Unassembled WGS sequence"/>
</dbReference>
<sequence>MIRHVSVGLTKLYDKEDADIQLDLFEDRTKKNDIGYVMDAIRAKFGATAILRASSYTNAGVTLERSKKIGGHFA</sequence>
<name>A0A9X1CLP2_9BACI</name>
<protein>
    <recommendedName>
        <fullName evidence="3">ImpB/mucB/samB family protein</fullName>
    </recommendedName>
</protein>
<evidence type="ECO:0000313" key="1">
    <source>
        <dbReference type="EMBL" id="MBP2079962.1"/>
    </source>
</evidence>
<accession>A0A9X1CLP2</accession>
<proteinExistence type="predicted"/>
<organism evidence="1 2">
    <name type="scientific">Oceanobacillus polygoni</name>
    <dbReference type="NCBI Taxonomy" id="1235259"/>
    <lineage>
        <taxon>Bacteria</taxon>
        <taxon>Bacillati</taxon>
        <taxon>Bacillota</taxon>
        <taxon>Bacilli</taxon>
        <taxon>Bacillales</taxon>
        <taxon>Bacillaceae</taxon>
        <taxon>Oceanobacillus</taxon>
    </lineage>
</organism>
<keyword evidence="2" id="KW-1185">Reference proteome</keyword>